<organism evidence="8 9">
    <name type="scientific">Pipistrellus kuhlii</name>
    <name type="common">Kuhl's pipistrelle</name>
    <dbReference type="NCBI Taxonomy" id="59472"/>
    <lineage>
        <taxon>Eukaryota</taxon>
        <taxon>Metazoa</taxon>
        <taxon>Chordata</taxon>
        <taxon>Craniata</taxon>
        <taxon>Vertebrata</taxon>
        <taxon>Euteleostomi</taxon>
        <taxon>Mammalia</taxon>
        <taxon>Eutheria</taxon>
        <taxon>Laurasiatheria</taxon>
        <taxon>Chiroptera</taxon>
        <taxon>Yangochiroptera</taxon>
        <taxon>Vespertilionidae</taxon>
        <taxon>Pipistrellus</taxon>
    </lineage>
</organism>
<dbReference type="Proteomes" id="UP000558488">
    <property type="component" value="Unassembled WGS sequence"/>
</dbReference>
<dbReference type="PANTHER" id="PTHR12745:SF4">
    <property type="entry name" value="SUPPRESSOR OF TUMORIGENICITY 7 PROTEIN-LIKE"/>
    <property type="match status" value="1"/>
</dbReference>
<feature type="region of interest" description="Disordered" evidence="7">
    <location>
        <begin position="1"/>
        <end position="25"/>
    </location>
</feature>
<reference evidence="8 9" key="1">
    <citation type="journal article" date="2020" name="Nature">
        <title>Six reference-quality genomes reveal evolution of bat adaptations.</title>
        <authorList>
            <person name="Jebb D."/>
            <person name="Huang Z."/>
            <person name="Pippel M."/>
            <person name="Hughes G.M."/>
            <person name="Lavrichenko K."/>
            <person name="Devanna P."/>
            <person name="Winkler S."/>
            <person name="Jermiin L.S."/>
            <person name="Skirmuntt E.C."/>
            <person name="Katzourakis A."/>
            <person name="Burkitt-Gray L."/>
            <person name="Ray D.A."/>
            <person name="Sullivan K.A.M."/>
            <person name="Roscito J.G."/>
            <person name="Kirilenko B.M."/>
            <person name="Davalos L.M."/>
            <person name="Corthals A.P."/>
            <person name="Power M.L."/>
            <person name="Jones G."/>
            <person name="Ransome R.D."/>
            <person name="Dechmann D.K.N."/>
            <person name="Locatelli A.G."/>
            <person name="Puechmaille S.J."/>
            <person name="Fedrigo O."/>
            <person name="Jarvis E.D."/>
            <person name="Hiller M."/>
            <person name="Vernes S.C."/>
            <person name="Myers E.W."/>
            <person name="Teeling E.C."/>
        </authorList>
    </citation>
    <scope>NUCLEOTIDE SEQUENCE [LARGE SCALE GENOMIC DNA]</scope>
    <source>
        <strain evidence="8">MPipKuh1</strain>
        <tissue evidence="8">Flight muscle</tissue>
    </source>
</reference>
<keyword evidence="9" id="KW-1185">Reference proteome</keyword>
<proteinExistence type="inferred from homology"/>
<keyword evidence="4" id="KW-1133">Transmembrane helix</keyword>
<evidence type="ECO:0000256" key="7">
    <source>
        <dbReference type="SAM" id="MobiDB-lite"/>
    </source>
</evidence>
<dbReference type="InterPro" id="IPR007311">
    <property type="entry name" value="ST7"/>
</dbReference>
<dbReference type="AlphaFoldDB" id="A0A7J7TWQ6"/>
<evidence type="ECO:0000256" key="1">
    <source>
        <dbReference type="ARBA" id="ARBA00004141"/>
    </source>
</evidence>
<name>A0A7J7TWQ6_PIPKU</name>
<accession>A0A7J7TWQ6</accession>
<evidence type="ECO:0000256" key="6">
    <source>
        <dbReference type="ARBA" id="ARBA00039262"/>
    </source>
</evidence>
<evidence type="ECO:0000313" key="9">
    <source>
        <dbReference type="Proteomes" id="UP000558488"/>
    </source>
</evidence>
<evidence type="ECO:0000256" key="2">
    <source>
        <dbReference type="ARBA" id="ARBA00009751"/>
    </source>
</evidence>
<keyword evidence="5" id="KW-0472">Membrane</keyword>
<sequence>MEAKSHFAPGSPQCSFSRGGAARRPGRPREAQIFEWWYFHKHGTSFIEQVSVNHLRPLIGGTERSMSDPASLSSSREGETGRQNVSECKVWRNPLNLFRGAEYRRLTWVTGKEPLTYYDMNLSAQDHQTFFTCDSDSLRPSDTGSKLKVKFSRKSSLGSSSFSAVLQYSSNLNETISTTNNSLLMSLCCFNVCPP</sequence>
<evidence type="ECO:0000313" key="8">
    <source>
        <dbReference type="EMBL" id="KAF6305012.1"/>
    </source>
</evidence>
<evidence type="ECO:0000256" key="5">
    <source>
        <dbReference type="ARBA" id="ARBA00023136"/>
    </source>
</evidence>
<protein>
    <recommendedName>
        <fullName evidence="6">Suppressor of tumorigenicity 7 protein-like</fullName>
    </recommendedName>
</protein>
<feature type="compositionally biased region" description="Polar residues" evidence="7">
    <location>
        <begin position="68"/>
        <end position="85"/>
    </location>
</feature>
<dbReference type="EMBL" id="JACAGB010000024">
    <property type="protein sequence ID" value="KAF6305012.1"/>
    <property type="molecule type" value="Genomic_DNA"/>
</dbReference>
<comment type="caution">
    <text evidence="8">The sequence shown here is derived from an EMBL/GenBank/DDBJ whole genome shotgun (WGS) entry which is preliminary data.</text>
</comment>
<dbReference type="Pfam" id="PF04184">
    <property type="entry name" value="ST7"/>
    <property type="match status" value="1"/>
</dbReference>
<dbReference type="GO" id="GO:0016020">
    <property type="term" value="C:membrane"/>
    <property type="evidence" value="ECO:0007669"/>
    <property type="project" value="UniProtKB-SubCell"/>
</dbReference>
<comment type="subcellular location">
    <subcellularLocation>
        <location evidence="1">Membrane</location>
        <topology evidence="1">Multi-pass membrane protein</topology>
    </subcellularLocation>
</comment>
<dbReference type="PANTHER" id="PTHR12745">
    <property type="entry name" value="SUPPRESSION OF TUMORIGENICITY 7"/>
    <property type="match status" value="1"/>
</dbReference>
<keyword evidence="3" id="KW-0812">Transmembrane</keyword>
<feature type="region of interest" description="Disordered" evidence="7">
    <location>
        <begin position="60"/>
        <end position="85"/>
    </location>
</feature>
<evidence type="ECO:0000256" key="4">
    <source>
        <dbReference type="ARBA" id="ARBA00022989"/>
    </source>
</evidence>
<comment type="similarity">
    <text evidence="2">Belongs to the ST7 family.</text>
</comment>
<gene>
    <name evidence="8" type="ORF">mPipKuh1_016738</name>
</gene>
<evidence type="ECO:0000256" key="3">
    <source>
        <dbReference type="ARBA" id="ARBA00022692"/>
    </source>
</evidence>